<dbReference type="Pfam" id="PF14286">
    <property type="entry name" value="DHHW"/>
    <property type="match status" value="1"/>
</dbReference>
<protein>
    <recommendedName>
        <fullName evidence="4">DHHW protein</fullName>
    </recommendedName>
</protein>
<name>A0A923J059_CLOTT</name>
<evidence type="ECO:0008006" key="4">
    <source>
        <dbReference type="Google" id="ProtNLM"/>
    </source>
</evidence>
<accession>A0A923J059</accession>
<keyword evidence="1" id="KW-0812">Transmembrane</keyword>
<comment type="caution">
    <text evidence="2">The sequence shown here is derived from an EMBL/GenBank/DDBJ whole genome shotgun (WGS) entry which is preliminary data.</text>
</comment>
<proteinExistence type="predicted"/>
<evidence type="ECO:0000313" key="2">
    <source>
        <dbReference type="EMBL" id="MBC2397991.1"/>
    </source>
</evidence>
<feature type="transmembrane region" description="Helical" evidence="1">
    <location>
        <begin position="7"/>
        <end position="30"/>
    </location>
</feature>
<dbReference type="InterPro" id="IPR025945">
    <property type="entry name" value="DHHW"/>
</dbReference>
<keyword evidence="3" id="KW-1185">Reference proteome</keyword>
<gene>
    <name evidence="2" type="ORF">HGG79_09410</name>
</gene>
<keyword evidence="1" id="KW-1133">Transmembrane helix</keyword>
<sequence length="379" mass="44521">MNKYNNIYKCIMSLLLIMYIGSIIVFNLIIPNKAFSESENRPLEQKPNFSIESVIKGRFISNYEKYISDQFPFRDFWIGVKSDTEKILGKKENNEVYLGKDGYLIQKFNKPLDENFKSKINSINAFANSNLNINTYFMLVPNSVKVLEERLPSFAPSADQLIYINKVKNALNKDIKFIDVYNTLYSKKNEYIFYKTDHHWTTKGSYYAYKKLAKEMALTPYNKDYFEVKKVTDSFYGSLYSKGGFRDITPDSIELYIPKEKHNFKVWYSDSNTTTNSLYKIDNLNKKDKYTVFLNSNHPLIKIKSDISNNKKLLLIKDSYANSFIPFLAEHYSEIYVVDLRYYDENLNTLIKANNIDDNLILYNVNTFFEDESVNNINQ</sequence>
<dbReference type="AlphaFoldDB" id="A0A923J059"/>
<evidence type="ECO:0000256" key="1">
    <source>
        <dbReference type="SAM" id="Phobius"/>
    </source>
</evidence>
<organism evidence="2 3">
    <name type="scientific">Clostridium tetanomorphum</name>
    <dbReference type="NCBI Taxonomy" id="1553"/>
    <lineage>
        <taxon>Bacteria</taxon>
        <taxon>Bacillati</taxon>
        <taxon>Bacillota</taxon>
        <taxon>Clostridia</taxon>
        <taxon>Eubacteriales</taxon>
        <taxon>Clostridiaceae</taxon>
        <taxon>Clostridium</taxon>
    </lineage>
</organism>
<reference evidence="2 3" key="1">
    <citation type="submission" date="2020-04" db="EMBL/GenBank/DDBJ databases">
        <title>Genomic insights into acetone-butanol-ethanol (ABE) fermentation by sequencing solventogenic clostridia strains.</title>
        <authorList>
            <person name="Brown S."/>
        </authorList>
    </citation>
    <scope>NUCLEOTIDE SEQUENCE [LARGE SCALE GENOMIC DNA]</scope>
    <source>
        <strain evidence="2 3">DJ011</strain>
    </source>
</reference>
<dbReference type="EMBL" id="JAAZWO010000009">
    <property type="protein sequence ID" value="MBC2397991.1"/>
    <property type="molecule type" value="Genomic_DNA"/>
</dbReference>
<dbReference type="RefSeq" id="WP_035149145.1">
    <property type="nucleotide sequence ID" value="NZ_JAAZWO010000009.1"/>
</dbReference>
<keyword evidence="1" id="KW-0472">Membrane</keyword>
<dbReference type="Proteomes" id="UP000563151">
    <property type="component" value="Unassembled WGS sequence"/>
</dbReference>
<evidence type="ECO:0000313" key="3">
    <source>
        <dbReference type="Proteomes" id="UP000563151"/>
    </source>
</evidence>